<accession>A0A2G3E4N9</accession>
<feature type="domain" description="Methyl-accepting transducer" evidence="4">
    <location>
        <begin position="218"/>
        <end position="454"/>
    </location>
</feature>
<feature type="transmembrane region" description="Helical" evidence="3">
    <location>
        <begin position="27"/>
        <end position="48"/>
    </location>
</feature>
<feature type="transmembrane region" description="Helical" evidence="3">
    <location>
        <begin position="81"/>
        <end position="100"/>
    </location>
</feature>
<dbReference type="GO" id="GO:0007165">
    <property type="term" value="P:signal transduction"/>
    <property type="evidence" value="ECO:0007669"/>
    <property type="project" value="UniProtKB-KW"/>
</dbReference>
<proteinExistence type="predicted"/>
<gene>
    <name evidence="5" type="ORF">CSX02_03770</name>
</gene>
<feature type="transmembrane region" description="Helical" evidence="3">
    <location>
        <begin position="54"/>
        <end position="74"/>
    </location>
</feature>
<evidence type="ECO:0000313" key="5">
    <source>
        <dbReference type="EMBL" id="PHU38229.1"/>
    </source>
</evidence>
<reference evidence="5 6" key="2">
    <citation type="submission" date="2017-10" db="EMBL/GenBank/DDBJ databases">
        <authorList>
            <person name="Banno H."/>
            <person name="Chua N.-H."/>
        </authorList>
    </citation>
    <scope>NUCLEOTIDE SEQUENCE [LARGE SCALE GENOMIC DNA]</scope>
    <source>
        <strain evidence="5 6">JK623</strain>
    </source>
</reference>
<dbReference type="Proteomes" id="UP000224563">
    <property type="component" value="Unassembled WGS sequence"/>
</dbReference>
<keyword evidence="3" id="KW-0812">Transmembrane</keyword>
<evidence type="ECO:0000256" key="2">
    <source>
        <dbReference type="PROSITE-ProRule" id="PRU00284"/>
    </source>
</evidence>
<dbReference type="SUPFAM" id="SSF58104">
    <property type="entry name" value="Methyl-accepting chemotaxis protein (MCP) signaling domain"/>
    <property type="match status" value="1"/>
</dbReference>
<dbReference type="InterPro" id="IPR004089">
    <property type="entry name" value="MCPsignal_dom"/>
</dbReference>
<organism evidence="5 6">
    <name type="scientific">Agathobacter ruminis</name>
    <dbReference type="NCBI Taxonomy" id="1712665"/>
    <lineage>
        <taxon>Bacteria</taxon>
        <taxon>Bacillati</taxon>
        <taxon>Bacillota</taxon>
        <taxon>Clostridia</taxon>
        <taxon>Lachnospirales</taxon>
        <taxon>Lachnospiraceae</taxon>
        <taxon>Agathobacter</taxon>
    </lineage>
</organism>
<evidence type="ECO:0000259" key="4">
    <source>
        <dbReference type="PROSITE" id="PS50111"/>
    </source>
</evidence>
<dbReference type="PANTHER" id="PTHR32089:SF112">
    <property type="entry name" value="LYSOZYME-LIKE PROTEIN-RELATED"/>
    <property type="match status" value="1"/>
</dbReference>
<dbReference type="EMBL" id="PDYG01000013">
    <property type="protein sequence ID" value="PHU38229.1"/>
    <property type="molecule type" value="Genomic_DNA"/>
</dbReference>
<keyword evidence="6" id="KW-1185">Reference proteome</keyword>
<evidence type="ECO:0000256" key="3">
    <source>
        <dbReference type="SAM" id="Phobius"/>
    </source>
</evidence>
<dbReference type="SMART" id="SM00283">
    <property type="entry name" value="MA"/>
    <property type="match status" value="1"/>
</dbReference>
<dbReference type="AlphaFoldDB" id="A0A2G3E4N9"/>
<keyword evidence="3" id="KW-1133">Transmembrane helix</keyword>
<evidence type="ECO:0000256" key="1">
    <source>
        <dbReference type="ARBA" id="ARBA00023224"/>
    </source>
</evidence>
<keyword evidence="1 2" id="KW-0807">Transducer</keyword>
<comment type="caution">
    <text evidence="5">The sequence shown here is derived from an EMBL/GenBank/DDBJ whole genome shotgun (WGS) entry which is preliminary data.</text>
</comment>
<feature type="transmembrane region" description="Helical" evidence="3">
    <location>
        <begin position="130"/>
        <end position="148"/>
    </location>
</feature>
<evidence type="ECO:0000313" key="6">
    <source>
        <dbReference type="Proteomes" id="UP000224563"/>
    </source>
</evidence>
<name>A0A2G3E4N9_9FIRM</name>
<sequence>MWLAYDRLYMEVHIMSREHFMRANKTVYRVNVIIVVVATLMVFLDMAVHGVGPALIAESLFCLAGLGIMTFGYFKFKDKRLGAVLIMFGSTVMYIVVMLIQNDMMFYAFAVPVMFSCVTYLDLRLLIEGQAIFTVMPLIVLIRGVIATHEPNRAHIVAGFIIILTGIASIESMKLRKKLTMEDEEEIQENVSKQEKATEQMTAVAGNITELFNDAKNSVEELKEIITNNRDGMHEIAGSTENTAQSITEQSHMIADINQQTEVAEEKRNQMMEVSGETQQAVQNGVGVIQDLRAKTASVVDLSQVTVDATKALTEKVKSVESIVDTILSISSQTNLLALNASIEAARAGEAGKGFAVVADEIRVLAEQTASASNQITEIIEELTQDAEKAMDSTNEAADSVRDQNELIENTAETFQRIDENVNNLIQRSDDIGDSISAIGRSAAEINESITNLSATSEEVASLSSTGETDAQNAVDRFGAFNDVLNNIYEEASRLQA</sequence>
<dbReference type="PROSITE" id="PS50111">
    <property type="entry name" value="CHEMOTAXIS_TRANSDUC_2"/>
    <property type="match status" value="1"/>
</dbReference>
<keyword evidence="3" id="KW-0472">Membrane</keyword>
<dbReference type="PANTHER" id="PTHR32089">
    <property type="entry name" value="METHYL-ACCEPTING CHEMOTAXIS PROTEIN MCPB"/>
    <property type="match status" value="1"/>
</dbReference>
<dbReference type="Gene3D" id="1.10.287.950">
    <property type="entry name" value="Methyl-accepting chemotaxis protein"/>
    <property type="match status" value="1"/>
</dbReference>
<dbReference type="Pfam" id="PF00015">
    <property type="entry name" value="MCPsignal"/>
    <property type="match status" value="1"/>
</dbReference>
<protein>
    <recommendedName>
        <fullName evidence="4">Methyl-accepting transducer domain-containing protein</fullName>
    </recommendedName>
</protein>
<feature type="transmembrane region" description="Helical" evidence="3">
    <location>
        <begin position="154"/>
        <end position="171"/>
    </location>
</feature>
<dbReference type="GO" id="GO:0016020">
    <property type="term" value="C:membrane"/>
    <property type="evidence" value="ECO:0007669"/>
    <property type="project" value="InterPro"/>
</dbReference>
<reference evidence="5 6" key="1">
    <citation type="submission" date="2017-10" db="EMBL/GenBank/DDBJ databases">
        <title>Resolving the taxonomy of Roseburia spp., Eubacterium rectale and Agathobacter spp. through phylogenomic analysis.</title>
        <authorList>
            <person name="Sheridan P.O."/>
            <person name="Walker A.W."/>
            <person name="Duncan S.H."/>
            <person name="Scott K.P."/>
            <person name="Toole P.W.O."/>
            <person name="Luis P."/>
            <person name="Flint H.J."/>
        </authorList>
    </citation>
    <scope>NUCLEOTIDE SEQUENCE [LARGE SCALE GENOMIC DNA]</scope>
    <source>
        <strain evidence="5 6">JK623</strain>
    </source>
</reference>